<protein>
    <recommendedName>
        <fullName evidence="4">Phosphatidylethanolamine-binding protein</fullName>
    </recommendedName>
</protein>
<keyword evidence="1" id="KW-0472">Membrane</keyword>
<name>A0A8J5XPP2_DIALT</name>
<dbReference type="SUPFAM" id="SSF49777">
    <property type="entry name" value="PEBP-like"/>
    <property type="match status" value="1"/>
</dbReference>
<evidence type="ECO:0000256" key="1">
    <source>
        <dbReference type="SAM" id="Phobius"/>
    </source>
</evidence>
<feature type="transmembrane region" description="Helical" evidence="1">
    <location>
        <begin position="207"/>
        <end position="230"/>
    </location>
</feature>
<keyword evidence="1" id="KW-1133">Transmembrane helix</keyword>
<dbReference type="EMBL" id="JAGTXO010000007">
    <property type="protein sequence ID" value="KAG8466977.1"/>
    <property type="molecule type" value="Genomic_DNA"/>
</dbReference>
<accession>A0A8J5XPP2</accession>
<keyword evidence="1" id="KW-0812">Transmembrane</keyword>
<dbReference type="PANTHER" id="PTHR11362">
    <property type="entry name" value="PHOSPHATIDYLETHANOLAMINE-BINDING PROTEIN"/>
    <property type="match status" value="1"/>
</dbReference>
<dbReference type="InterPro" id="IPR008914">
    <property type="entry name" value="PEBP"/>
</dbReference>
<dbReference type="Gene3D" id="3.90.280.10">
    <property type="entry name" value="PEBP-like"/>
    <property type="match status" value="1"/>
</dbReference>
<dbReference type="InterPro" id="IPR036610">
    <property type="entry name" value="PEBP-like_sf"/>
</dbReference>
<dbReference type="AlphaFoldDB" id="A0A8J5XPP2"/>
<reference evidence="2" key="1">
    <citation type="submission" date="2021-05" db="EMBL/GenBank/DDBJ databases">
        <title>The genome of the haptophyte Pavlova lutheri (Diacronema luteri, Pavlovales) - a model for lipid biosynthesis in eukaryotic algae.</title>
        <authorList>
            <person name="Hulatt C.J."/>
            <person name="Posewitz M.C."/>
        </authorList>
    </citation>
    <scope>NUCLEOTIDE SEQUENCE</scope>
    <source>
        <strain evidence="2">NIVA-4/92</strain>
    </source>
</reference>
<dbReference type="Proteomes" id="UP000751190">
    <property type="component" value="Unassembled WGS sequence"/>
</dbReference>
<comment type="caution">
    <text evidence="2">The sequence shown here is derived from an EMBL/GenBank/DDBJ whole genome shotgun (WGS) entry which is preliminary data.</text>
</comment>
<dbReference type="Pfam" id="PF01161">
    <property type="entry name" value="PBP"/>
    <property type="match status" value="1"/>
</dbReference>
<evidence type="ECO:0008006" key="4">
    <source>
        <dbReference type="Google" id="ProtNLM"/>
    </source>
</evidence>
<dbReference type="PANTHER" id="PTHR11362:SF82">
    <property type="entry name" value="PHOSPHATIDYLETHANOLAMINE-BINDING PROTEIN 4"/>
    <property type="match status" value="1"/>
</dbReference>
<evidence type="ECO:0000313" key="2">
    <source>
        <dbReference type="EMBL" id="KAG8466977.1"/>
    </source>
</evidence>
<sequence>MDGNAPFPGPPPRALLNVSYGGERQPLIVTPGMALAVDEVLRPPRVRFTAASALALYSLLLVDADAPRPFITHAGNAVRHWAVLNVPGQSLLDGESGVEGGTIASAYFSPRPPAGSGVHRYRLLLLEQPGARALPAELALRTHESRYDWNASRFIAERALAPVAQSWFVCAHHYDGASALDLARRSAGAQRGLVAGKASVEAPPRDAMLGVIAFLAIALSASGVVALRLAQPPGGRWARLHRDKWPSAQSAASLPQLGRELALSRVSSAGDGLLPLREALVVPSARAVPAPPERSAGTPKRSVSVGAALLGTHEAASR</sequence>
<dbReference type="CDD" id="cd00866">
    <property type="entry name" value="PEBP_euk"/>
    <property type="match status" value="1"/>
</dbReference>
<gene>
    <name evidence="2" type="ORF">KFE25_008356</name>
</gene>
<dbReference type="OrthoDB" id="6700855at2759"/>
<evidence type="ECO:0000313" key="3">
    <source>
        <dbReference type="Proteomes" id="UP000751190"/>
    </source>
</evidence>
<dbReference type="InterPro" id="IPR035810">
    <property type="entry name" value="PEBP_euk"/>
</dbReference>
<proteinExistence type="predicted"/>
<keyword evidence="3" id="KW-1185">Reference proteome</keyword>
<organism evidence="2 3">
    <name type="scientific">Diacronema lutheri</name>
    <name type="common">Unicellular marine alga</name>
    <name type="synonym">Monochrysis lutheri</name>
    <dbReference type="NCBI Taxonomy" id="2081491"/>
    <lineage>
        <taxon>Eukaryota</taxon>
        <taxon>Haptista</taxon>
        <taxon>Haptophyta</taxon>
        <taxon>Pavlovophyceae</taxon>
        <taxon>Pavlovales</taxon>
        <taxon>Pavlovaceae</taxon>
        <taxon>Diacronema</taxon>
    </lineage>
</organism>